<reference evidence="2" key="2">
    <citation type="submission" date="2025-08" db="UniProtKB">
        <authorList>
            <consortium name="Ensembl"/>
        </authorList>
    </citation>
    <scope>IDENTIFICATION</scope>
</reference>
<dbReference type="GeneTree" id="ENSGT01040000244751"/>
<protein>
    <recommendedName>
        <fullName evidence="1">VWFA domain-containing protein</fullName>
    </recommendedName>
</protein>
<dbReference type="InParanoid" id="H2YU03"/>
<dbReference type="Pfam" id="PF00092">
    <property type="entry name" value="VWA"/>
    <property type="match status" value="1"/>
</dbReference>
<dbReference type="STRING" id="51511.ENSCSAVP00000008813"/>
<reference evidence="2" key="3">
    <citation type="submission" date="2025-09" db="UniProtKB">
        <authorList>
            <consortium name="Ensembl"/>
        </authorList>
    </citation>
    <scope>IDENTIFICATION</scope>
</reference>
<dbReference type="Ensembl" id="ENSCSAVT00000008926.1">
    <property type="protein sequence ID" value="ENSCSAVP00000008813.1"/>
    <property type="gene ID" value="ENSCSAVG00000005227.1"/>
</dbReference>
<dbReference type="PANTHER" id="PTHR24020:SF84">
    <property type="entry name" value="VWFA DOMAIN-CONTAINING PROTEIN"/>
    <property type="match status" value="1"/>
</dbReference>
<dbReference type="CDD" id="cd01450">
    <property type="entry name" value="vWFA_subfamily_ECM"/>
    <property type="match status" value="1"/>
</dbReference>
<feature type="domain" description="VWFA" evidence="1">
    <location>
        <begin position="44"/>
        <end position="153"/>
    </location>
</feature>
<keyword evidence="3" id="KW-1185">Reference proteome</keyword>
<dbReference type="InterPro" id="IPR036465">
    <property type="entry name" value="vWFA_dom_sf"/>
</dbReference>
<organism evidence="2 3">
    <name type="scientific">Ciona savignyi</name>
    <name type="common">Pacific transparent sea squirt</name>
    <dbReference type="NCBI Taxonomy" id="51511"/>
    <lineage>
        <taxon>Eukaryota</taxon>
        <taxon>Metazoa</taxon>
        <taxon>Chordata</taxon>
        <taxon>Tunicata</taxon>
        <taxon>Ascidiacea</taxon>
        <taxon>Phlebobranchia</taxon>
        <taxon>Cionidae</taxon>
        <taxon>Ciona</taxon>
    </lineage>
</organism>
<name>H2YU03_CIOSA</name>
<dbReference type="PROSITE" id="PS50234">
    <property type="entry name" value="VWFA"/>
    <property type="match status" value="1"/>
</dbReference>
<reference evidence="3" key="1">
    <citation type="submission" date="2003-08" db="EMBL/GenBank/DDBJ databases">
        <authorList>
            <person name="Birren B."/>
            <person name="Nusbaum C."/>
            <person name="Abebe A."/>
            <person name="Abouelleil A."/>
            <person name="Adekoya E."/>
            <person name="Ait-zahra M."/>
            <person name="Allen N."/>
            <person name="Allen T."/>
            <person name="An P."/>
            <person name="Anderson M."/>
            <person name="Anderson S."/>
            <person name="Arachchi H."/>
            <person name="Armbruster J."/>
            <person name="Bachantsang P."/>
            <person name="Baldwin J."/>
            <person name="Barry A."/>
            <person name="Bayul T."/>
            <person name="Blitshsteyn B."/>
            <person name="Bloom T."/>
            <person name="Blye J."/>
            <person name="Boguslavskiy L."/>
            <person name="Borowsky M."/>
            <person name="Boukhgalter B."/>
            <person name="Brunache A."/>
            <person name="Butler J."/>
            <person name="Calixte N."/>
            <person name="Calvo S."/>
            <person name="Camarata J."/>
            <person name="Campo K."/>
            <person name="Chang J."/>
            <person name="Cheshatsang Y."/>
            <person name="Citroen M."/>
            <person name="Collymore A."/>
            <person name="Considine T."/>
            <person name="Cook A."/>
            <person name="Cooke P."/>
            <person name="Corum B."/>
            <person name="Cuomo C."/>
            <person name="David R."/>
            <person name="Dawoe T."/>
            <person name="Degray S."/>
            <person name="Dodge S."/>
            <person name="Dooley K."/>
            <person name="Dorje P."/>
            <person name="Dorjee K."/>
            <person name="Dorris L."/>
            <person name="Duffey N."/>
            <person name="Dupes A."/>
            <person name="Elkins T."/>
            <person name="Engels R."/>
            <person name="Erickson J."/>
            <person name="Farina A."/>
            <person name="Faro S."/>
            <person name="Ferreira P."/>
            <person name="Fischer H."/>
            <person name="Fitzgerald M."/>
            <person name="Foley K."/>
            <person name="Gage D."/>
            <person name="Galagan J."/>
            <person name="Gearin G."/>
            <person name="Gnerre S."/>
            <person name="Gnirke A."/>
            <person name="Goyette A."/>
            <person name="Graham J."/>
            <person name="Grandbois E."/>
            <person name="Gyaltsen K."/>
            <person name="Hafez N."/>
            <person name="Hagopian D."/>
            <person name="Hagos B."/>
            <person name="Hall J."/>
            <person name="Hatcher B."/>
            <person name="Heller A."/>
            <person name="Higgins H."/>
            <person name="Honan T."/>
            <person name="Horn A."/>
            <person name="Houde N."/>
            <person name="Hughes L."/>
            <person name="Hulme W."/>
            <person name="Husby E."/>
            <person name="Iliev I."/>
            <person name="Jaffe D."/>
            <person name="Jones C."/>
            <person name="Kamal M."/>
            <person name="Kamat A."/>
            <person name="Kamvysselis M."/>
            <person name="Karlsson E."/>
            <person name="Kells C."/>
            <person name="Kieu A."/>
            <person name="Kisner P."/>
            <person name="Kodira C."/>
            <person name="Kulbokas E."/>
            <person name="Labutti K."/>
            <person name="Lama D."/>
            <person name="Landers T."/>
            <person name="Leger J."/>
            <person name="Levine S."/>
            <person name="Lewis D."/>
            <person name="Lewis T."/>
            <person name="Lindblad-toh K."/>
            <person name="Liu X."/>
            <person name="Lokyitsang T."/>
            <person name="Lokyitsang Y."/>
            <person name="Lucien O."/>
            <person name="Lui A."/>
            <person name="Ma L.J."/>
            <person name="Mabbitt R."/>
            <person name="Macdonald J."/>
            <person name="Maclean C."/>
            <person name="Major J."/>
            <person name="Manning J."/>
            <person name="Marabella R."/>
            <person name="Maru K."/>
            <person name="Matthews C."/>
            <person name="Mauceli E."/>
            <person name="Mccarthy M."/>
            <person name="Mcdonough S."/>
            <person name="Mcghee T."/>
            <person name="Meldrim J."/>
            <person name="Meneus L."/>
            <person name="Mesirov J."/>
            <person name="Mihalev A."/>
            <person name="Mihova T."/>
            <person name="Mikkelsen T."/>
            <person name="Mlenga V."/>
            <person name="Moru K."/>
            <person name="Mozes J."/>
            <person name="Mulrain L."/>
            <person name="Munson G."/>
            <person name="Naylor J."/>
            <person name="Newes C."/>
            <person name="Nguyen C."/>
            <person name="Nguyen N."/>
            <person name="Nguyen T."/>
            <person name="Nicol R."/>
            <person name="Nielsen C."/>
            <person name="Nizzari M."/>
            <person name="Norbu C."/>
            <person name="Norbu N."/>
            <person name="O'donnell P."/>
            <person name="Okoawo O."/>
            <person name="O'leary S."/>
            <person name="Omotosho B."/>
            <person name="O'neill K."/>
            <person name="Osman S."/>
            <person name="Parker S."/>
            <person name="Perrin D."/>
            <person name="Phunkhang P."/>
            <person name="Piqani B."/>
            <person name="Purcell S."/>
            <person name="Rachupka T."/>
            <person name="Ramasamy U."/>
            <person name="Rameau R."/>
            <person name="Ray V."/>
            <person name="Raymond C."/>
            <person name="Retta R."/>
            <person name="Richardson S."/>
            <person name="Rise C."/>
            <person name="Rodriguez J."/>
            <person name="Rogers J."/>
            <person name="Rogov P."/>
            <person name="Rutman M."/>
            <person name="Schupbach R."/>
            <person name="Seaman C."/>
            <person name="Settipalli S."/>
            <person name="Sharpe T."/>
            <person name="Sheridan J."/>
            <person name="Sherpa N."/>
            <person name="Shi J."/>
            <person name="Smirnov S."/>
            <person name="Smith C."/>
            <person name="Sougnez C."/>
            <person name="Spencer B."/>
            <person name="Stalker J."/>
            <person name="Stange-thomann N."/>
            <person name="Stavropoulos S."/>
            <person name="Stetson K."/>
            <person name="Stone C."/>
            <person name="Stone S."/>
            <person name="Stubbs M."/>
            <person name="Talamas J."/>
            <person name="Tchuinga P."/>
            <person name="Tenzing P."/>
            <person name="Tesfaye S."/>
            <person name="Theodore J."/>
            <person name="Thoulutsang Y."/>
            <person name="Topham K."/>
            <person name="Towey S."/>
            <person name="Tsamla T."/>
            <person name="Tsomo N."/>
            <person name="Vallee D."/>
            <person name="Vassiliev H."/>
            <person name="Venkataraman V."/>
            <person name="Vinson J."/>
            <person name="Vo A."/>
            <person name="Wade C."/>
            <person name="Wang S."/>
            <person name="Wangchuk T."/>
            <person name="Wangdi T."/>
            <person name="Whittaker C."/>
            <person name="Wilkinson J."/>
            <person name="Wu Y."/>
            <person name="Wyman D."/>
            <person name="Yadav S."/>
            <person name="Yang S."/>
            <person name="Yang X."/>
            <person name="Yeager S."/>
            <person name="Yee E."/>
            <person name="Young G."/>
            <person name="Zainoun J."/>
            <person name="Zembeck L."/>
            <person name="Zimmer A."/>
            <person name="Zody M."/>
            <person name="Lander E."/>
        </authorList>
    </citation>
    <scope>NUCLEOTIDE SEQUENCE [LARGE SCALE GENOMIC DNA]</scope>
</reference>
<dbReference type="AlphaFoldDB" id="H2YU03"/>
<evidence type="ECO:0000259" key="1">
    <source>
        <dbReference type="PROSITE" id="PS50234"/>
    </source>
</evidence>
<evidence type="ECO:0000313" key="2">
    <source>
        <dbReference type="Ensembl" id="ENSCSAVP00000008813.1"/>
    </source>
</evidence>
<proteinExistence type="predicted"/>
<evidence type="ECO:0000313" key="3">
    <source>
        <dbReference type="Proteomes" id="UP000007875"/>
    </source>
</evidence>
<dbReference type="InterPro" id="IPR002035">
    <property type="entry name" value="VWF_A"/>
</dbReference>
<dbReference type="PANTHER" id="PTHR24020">
    <property type="entry name" value="COLLAGEN ALPHA"/>
    <property type="match status" value="1"/>
</dbReference>
<dbReference type="Proteomes" id="UP000007875">
    <property type="component" value="Unassembled WGS sequence"/>
</dbReference>
<accession>H2YU03</accession>
<dbReference type="Gene3D" id="3.40.50.410">
    <property type="entry name" value="von Willebrand factor, type A domain"/>
    <property type="match status" value="1"/>
</dbReference>
<dbReference type="HOGENOM" id="CLU_1717324_0_0_1"/>
<dbReference type="InterPro" id="IPR050525">
    <property type="entry name" value="ECM_Assembly_Org"/>
</dbReference>
<dbReference type="eggNOG" id="KOG3544">
    <property type="taxonomic scope" value="Eukaryota"/>
</dbReference>
<dbReference type="SUPFAM" id="SSF53300">
    <property type="entry name" value="vWA-like"/>
    <property type="match status" value="1"/>
</dbReference>
<sequence length="153" mass="16705">FECDAADGYTLHPPNTTSSTCNGTSWVQPPPCCTRQCPPFAKVDAIVVLDSSSSIGRINWGILIRFVQGIIRGVEIRDDSTRIGVFRYNRQVDTATQILLSDYPNDRNGLIRAIGQIPYNGNGTWTGQALQHASDVMLAPGNGNRPDVPDIVF</sequence>